<feature type="region of interest" description="Disordered" evidence="1">
    <location>
        <begin position="30"/>
        <end position="62"/>
    </location>
</feature>
<reference evidence="3" key="2">
    <citation type="submission" date="2020-12" db="EMBL/GenBank/DDBJ databases">
        <authorList>
            <person name="Kanost M."/>
        </authorList>
    </citation>
    <scope>NUCLEOTIDE SEQUENCE</scope>
</reference>
<evidence type="ECO:0000313" key="3">
    <source>
        <dbReference type="EMBL" id="KAG6457618.1"/>
    </source>
</evidence>
<feature type="compositionally biased region" description="Polar residues" evidence="1">
    <location>
        <begin position="47"/>
        <end position="59"/>
    </location>
</feature>
<feature type="domain" description="CAP-Gly" evidence="2">
    <location>
        <begin position="155"/>
        <end position="223"/>
    </location>
</feature>
<reference evidence="3" key="1">
    <citation type="journal article" date="2016" name="Insect Biochem. Mol. Biol.">
        <title>Multifaceted biological insights from a draft genome sequence of the tobacco hornworm moth, Manduca sexta.</title>
        <authorList>
            <person name="Kanost M.R."/>
            <person name="Arrese E.L."/>
            <person name="Cao X."/>
            <person name="Chen Y.R."/>
            <person name="Chellapilla S."/>
            <person name="Goldsmith M.R."/>
            <person name="Grosse-Wilde E."/>
            <person name="Heckel D.G."/>
            <person name="Herndon N."/>
            <person name="Jiang H."/>
            <person name="Papanicolaou A."/>
            <person name="Qu J."/>
            <person name="Soulages J.L."/>
            <person name="Vogel H."/>
            <person name="Walters J."/>
            <person name="Waterhouse R.M."/>
            <person name="Ahn S.J."/>
            <person name="Almeida F.C."/>
            <person name="An C."/>
            <person name="Aqrawi P."/>
            <person name="Bretschneider A."/>
            <person name="Bryant W.B."/>
            <person name="Bucks S."/>
            <person name="Chao H."/>
            <person name="Chevignon G."/>
            <person name="Christen J.M."/>
            <person name="Clarke D.F."/>
            <person name="Dittmer N.T."/>
            <person name="Ferguson L.C.F."/>
            <person name="Garavelou S."/>
            <person name="Gordon K.H.J."/>
            <person name="Gunaratna R.T."/>
            <person name="Han Y."/>
            <person name="Hauser F."/>
            <person name="He Y."/>
            <person name="Heidel-Fischer H."/>
            <person name="Hirsh A."/>
            <person name="Hu Y."/>
            <person name="Jiang H."/>
            <person name="Kalra D."/>
            <person name="Klinner C."/>
            <person name="Konig C."/>
            <person name="Kovar C."/>
            <person name="Kroll A.R."/>
            <person name="Kuwar S.S."/>
            <person name="Lee S.L."/>
            <person name="Lehman R."/>
            <person name="Li K."/>
            <person name="Li Z."/>
            <person name="Liang H."/>
            <person name="Lovelace S."/>
            <person name="Lu Z."/>
            <person name="Mansfield J.H."/>
            <person name="McCulloch K.J."/>
            <person name="Mathew T."/>
            <person name="Morton B."/>
            <person name="Muzny D.M."/>
            <person name="Neunemann D."/>
            <person name="Ongeri F."/>
            <person name="Pauchet Y."/>
            <person name="Pu L.L."/>
            <person name="Pyrousis I."/>
            <person name="Rao X.J."/>
            <person name="Redding A."/>
            <person name="Roesel C."/>
            <person name="Sanchez-Gracia A."/>
            <person name="Schaack S."/>
            <person name="Shukla A."/>
            <person name="Tetreau G."/>
            <person name="Wang Y."/>
            <person name="Xiong G.H."/>
            <person name="Traut W."/>
            <person name="Walsh T.K."/>
            <person name="Worley K.C."/>
            <person name="Wu D."/>
            <person name="Wu W."/>
            <person name="Wu Y.Q."/>
            <person name="Zhang X."/>
            <person name="Zou Z."/>
            <person name="Zucker H."/>
            <person name="Briscoe A.D."/>
            <person name="Burmester T."/>
            <person name="Clem R.J."/>
            <person name="Feyereisen R."/>
            <person name="Grimmelikhuijzen C.J.P."/>
            <person name="Hamodrakas S.J."/>
            <person name="Hansson B.S."/>
            <person name="Huguet E."/>
            <person name="Jermiin L.S."/>
            <person name="Lan Q."/>
            <person name="Lehman H.K."/>
            <person name="Lorenzen M."/>
            <person name="Merzendorfer H."/>
            <person name="Michalopoulos I."/>
            <person name="Morton D.B."/>
            <person name="Muthukrishnan S."/>
            <person name="Oakeshott J.G."/>
            <person name="Palmer W."/>
            <person name="Park Y."/>
            <person name="Passarelli A.L."/>
            <person name="Rozas J."/>
            <person name="Schwartz L.M."/>
            <person name="Smith W."/>
            <person name="Southgate A."/>
            <person name="Vilcinskas A."/>
            <person name="Vogt R."/>
            <person name="Wang P."/>
            <person name="Werren J."/>
            <person name="Yu X.Q."/>
            <person name="Zhou J.J."/>
            <person name="Brown S.J."/>
            <person name="Scherer S.E."/>
            <person name="Richards S."/>
            <person name="Blissard G.W."/>
        </authorList>
    </citation>
    <scope>NUCLEOTIDE SEQUENCE</scope>
</reference>
<evidence type="ECO:0000313" key="4">
    <source>
        <dbReference type="Proteomes" id="UP000791440"/>
    </source>
</evidence>
<dbReference type="InterPro" id="IPR000938">
    <property type="entry name" value="CAP-Gly_domain"/>
</dbReference>
<dbReference type="AlphaFoldDB" id="A0A921ZGJ6"/>
<organism evidence="3 4">
    <name type="scientific">Manduca sexta</name>
    <name type="common">Tobacco hawkmoth</name>
    <name type="synonym">Tobacco hornworm</name>
    <dbReference type="NCBI Taxonomy" id="7130"/>
    <lineage>
        <taxon>Eukaryota</taxon>
        <taxon>Metazoa</taxon>
        <taxon>Ecdysozoa</taxon>
        <taxon>Arthropoda</taxon>
        <taxon>Hexapoda</taxon>
        <taxon>Insecta</taxon>
        <taxon>Pterygota</taxon>
        <taxon>Neoptera</taxon>
        <taxon>Endopterygota</taxon>
        <taxon>Lepidoptera</taxon>
        <taxon>Glossata</taxon>
        <taxon>Ditrysia</taxon>
        <taxon>Bombycoidea</taxon>
        <taxon>Sphingidae</taxon>
        <taxon>Sphinginae</taxon>
        <taxon>Sphingini</taxon>
        <taxon>Manduca</taxon>
    </lineage>
</organism>
<name>A0A921ZGJ6_MANSE</name>
<evidence type="ECO:0000259" key="2">
    <source>
        <dbReference type="SMART" id="SM01052"/>
    </source>
</evidence>
<sequence length="262" mass="28949">MSHEIKEVHFENPESIGRENQIDLFNLIGGGWPPAPREPEHLEYGTVSPSRNRTMQRPAQNERIKSVNLLAHLAPEKRRIKPTNTFPSSAEEPRHAPKMVHETKKIETGILVDVCGSEVADELYDSPPLGSPRTVAPAPKPSQPSPEHLQEDIGVGSLVEVATDVDQHYYGVVRWIGIVDDTATAGVELEQSVCGLGDGSRGGTYLFHCAPGRALFVPLPLCRRDARFRDTPPPDRADLHDIENFDQASLIVLIIDTVFIHP</sequence>
<accession>A0A921ZGJ6</accession>
<keyword evidence="4" id="KW-1185">Reference proteome</keyword>
<dbReference type="EMBL" id="JH668551">
    <property type="protein sequence ID" value="KAG6457618.1"/>
    <property type="molecule type" value="Genomic_DNA"/>
</dbReference>
<dbReference type="Pfam" id="PF01302">
    <property type="entry name" value="CAP_GLY"/>
    <property type="match status" value="1"/>
</dbReference>
<feature type="region of interest" description="Disordered" evidence="1">
    <location>
        <begin position="123"/>
        <end position="149"/>
    </location>
</feature>
<protein>
    <recommendedName>
        <fullName evidence="2">CAP-Gly domain-containing protein</fullName>
    </recommendedName>
</protein>
<evidence type="ECO:0000256" key="1">
    <source>
        <dbReference type="SAM" id="MobiDB-lite"/>
    </source>
</evidence>
<dbReference type="Proteomes" id="UP000791440">
    <property type="component" value="Unassembled WGS sequence"/>
</dbReference>
<gene>
    <name evidence="3" type="ORF">O3G_MSEX010376</name>
</gene>
<dbReference type="SMART" id="SM01052">
    <property type="entry name" value="CAP_GLY"/>
    <property type="match status" value="1"/>
</dbReference>
<proteinExistence type="predicted"/>
<comment type="caution">
    <text evidence="3">The sequence shown here is derived from an EMBL/GenBank/DDBJ whole genome shotgun (WGS) entry which is preliminary data.</text>
</comment>